<protein>
    <submittedName>
        <fullName evidence="2">Glycosyltransferase family 2 protein</fullName>
    </submittedName>
</protein>
<evidence type="ECO:0000259" key="1">
    <source>
        <dbReference type="Pfam" id="PF00535"/>
    </source>
</evidence>
<dbReference type="InterPro" id="IPR001173">
    <property type="entry name" value="Glyco_trans_2-like"/>
</dbReference>
<organism evidence="2 3">
    <name type="scientific">Shewanella submarina</name>
    <dbReference type="NCBI Taxonomy" id="2016376"/>
    <lineage>
        <taxon>Bacteria</taxon>
        <taxon>Pseudomonadati</taxon>
        <taxon>Pseudomonadota</taxon>
        <taxon>Gammaproteobacteria</taxon>
        <taxon>Alteromonadales</taxon>
        <taxon>Shewanellaceae</taxon>
        <taxon>Shewanella</taxon>
    </lineage>
</organism>
<dbReference type="Proteomes" id="UP001595621">
    <property type="component" value="Unassembled WGS sequence"/>
</dbReference>
<dbReference type="EMBL" id="JBHRTD010000018">
    <property type="protein sequence ID" value="MFC3140886.1"/>
    <property type="molecule type" value="Genomic_DNA"/>
</dbReference>
<reference evidence="3" key="1">
    <citation type="journal article" date="2019" name="Int. J. Syst. Evol. Microbiol.">
        <title>The Global Catalogue of Microorganisms (GCM) 10K type strain sequencing project: providing services to taxonomists for standard genome sequencing and annotation.</title>
        <authorList>
            <consortium name="The Broad Institute Genomics Platform"/>
            <consortium name="The Broad Institute Genome Sequencing Center for Infectious Disease"/>
            <person name="Wu L."/>
            <person name="Ma J."/>
        </authorList>
    </citation>
    <scope>NUCLEOTIDE SEQUENCE [LARGE SCALE GENOMIC DNA]</scope>
    <source>
        <strain evidence="3">KCTC 52277</strain>
    </source>
</reference>
<dbReference type="Gene3D" id="3.90.550.10">
    <property type="entry name" value="Spore Coat Polysaccharide Biosynthesis Protein SpsA, Chain A"/>
    <property type="match status" value="1"/>
</dbReference>
<keyword evidence="3" id="KW-1185">Reference proteome</keyword>
<dbReference type="InterPro" id="IPR029044">
    <property type="entry name" value="Nucleotide-diphossugar_trans"/>
</dbReference>
<evidence type="ECO:0000313" key="3">
    <source>
        <dbReference type="Proteomes" id="UP001595621"/>
    </source>
</evidence>
<dbReference type="RefSeq" id="WP_248934716.1">
    <property type="nucleotide sequence ID" value="NZ_JAKILF010000001.1"/>
</dbReference>
<dbReference type="PANTHER" id="PTHR22916:SF3">
    <property type="entry name" value="UDP-GLCNAC:BETAGAL BETA-1,3-N-ACETYLGLUCOSAMINYLTRANSFERASE-LIKE PROTEIN 1"/>
    <property type="match status" value="1"/>
</dbReference>
<proteinExistence type="predicted"/>
<accession>A0ABV7GKV0</accession>
<sequence>MNVNPLISIVVPVYNHENYIVECLDSVILQDYKNIEVLICNDGSTDNSDAKIKEWLAKHPDIKSKYISQENQGVCKTLNTLVSLARGEYITICASDDSLTSTSISSRLECLTAYPDKLACIGDATVIDQHSSVVSDSAMISLYHSNMFRLQKNIVDELVLRWAVVGPTLLISKKAYDKVGCYNEELAIEDRDFYLRLLAHDLLVFIPQAVANYRVHTGNLSRKSVNARLVVALEVAKSNLINSELYEGKLRWFLKSHKLDLLLINYRVPKLSFLLLSIYKVIRKAIVKVII</sequence>
<dbReference type="CDD" id="cd00761">
    <property type="entry name" value="Glyco_tranf_GTA_type"/>
    <property type="match status" value="1"/>
</dbReference>
<evidence type="ECO:0000313" key="2">
    <source>
        <dbReference type="EMBL" id="MFC3140886.1"/>
    </source>
</evidence>
<name>A0ABV7GKV0_9GAMM</name>
<comment type="caution">
    <text evidence="2">The sequence shown here is derived from an EMBL/GenBank/DDBJ whole genome shotgun (WGS) entry which is preliminary data.</text>
</comment>
<dbReference type="SUPFAM" id="SSF53448">
    <property type="entry name" value="Nucleotide-diphospho-sugar transferases"/>
    <property type="match status" value="1"/>
</dbReference>
<feature type="domain" description="Glycosyltransferase 2-like" evidence="1">
    <location>
        <begin position="8"/>
        <end position="120"/>
    </location>
</feature>
<gene>
    <name evidence="2" type="ORF">ACFOE0_22270</name>
</gene>
<dbReference type="PANTHER" id="PTHR22916">
    <property type="entry name" value="GLYCOSYLTRANSFERASE"/>
    <property type="match status" value="1"/>
</dbReference>
<dbReference type="Pfam" id="PF00535">
    <property type="entry name" value="Glycos_transf_2"/>
    <property type="match status" value="1"/>
</dbReference>